<proteinExistence type="predicted"/>
<dbReference type="EMBL" id="LLXX01000173">
    <property type="protein sequence ID" value="KRQ99311.1"/>
    <property type="molecule type" value="Genomic_DNA"/>
</dbReference>
<dbReference type="RefSeq" id="WP_057853963.1">
    <property type="nucleotide sequence ID" value="NZ_LLXX01000173.1"/>
</dbReference>
<keyword evidence="2" id="KW-1185">Reference proteome</keyword>
<gene>
    <name evidence="1" type="ORF">CP49_12000</name>
</gene>
<dbReference type="AlphaFoldDB" id="A0A0R3L2P7"/>
<protein>
    <submittedName>
        <fullName evidence="1">Uncharacterized protein</fullName>
    </submittedName>
</protein>
<reference evidence="1 2" key="1">
    <citation type="submission" date="2014-03" db="EMBL/GenBank/DDBJ databases">
        <title>Bradyrhizobium valentinum sp. nov., isolated from effective nodules of Lupinus mariae-josephae, a lupine endemic of basic-lime soils in Eastern Spain.</title>
        <authorList>
            <person name="Duran D."/>
            <person name="Rey L."/>
            <person name="Navarro A."/>
            <person name="Busquets A."/>
            <person name="Imperial J."/>
            <person name="Ruiz-Argueso T."/>
        </authorList>
    </citation>
    <scope>NUCLEOTIDE SEQUENCE [LARGE SCALE GENOMIC DNA]</scope>
    <source>
        <strain evidence="1 2">LmjM3</strain>
    </source>
</reference>
<organism evidence="1 2">
    <name type="scientific">Bradyrhizobium valentinum</name>
    <dbReference type="NCBI Taxonomy" id="1518501"/>
    <lineage>
        <taxon>Bacteria</taxon>
        <taxon>Pseudomonadati</taxon>
        <taxon>Pseudomonadota</taxon>
        <taxon>Alphaproteobacteria</taxon>
        <taxon>Hyphomicrobiales</taxon>
        <taxon>Nitrobacteraceae</taxon>
        <taxon>Bradyrhizobium</taxon>
    </lineage>
</organism>
<sequence>MTEMDPDDATRAASALVEKIKPILAGQNPGVVGAALGELLAIFVASHAPELREASFKLLLEVSENLTPLVIEEMIDEGRVPPEWREVTKL</sequence>
<evidence type="ECO:0000313" key="1">
    <source>
        <dbReference type="EMBL" id="KRQ99311.1"/>
    </source>
</evidence>
<name>A0A0R3L2P7_9BRAD</name>
<evidence type="ECO:0000313" key="2">
    <source>
        <dbReference type="Proteomes" id="UP000051913"/>
    </source>
</evidence>
<accession>A0A0R3L2P7</accession>
<comment type="caution">
    <text evidence="1">The sequence shown here is derived from an EMBL/GenBank/DDBJ whole genome shotgun (WGS) entry which is preliminary data.</text>
</comment>
<dbReference type="Proteomes" id="UP000051913">
    <property type="component" value="Unassembled WGS sequence"/>
</dbReference>